<dbReference type="Gene3D" id="2.40.70.10">
    <property type="entry name" value="Acid Proteases"/>
    <property type="match status" value="2"/>
</dbReference>
<name>A0A9N7NBB3_STRHE</name>
<reference evidence="6" key="1">
    <citation type="submission" date="2019-12" db="EMBL/GenBank/DDBJ databases">
        <authorList>
            <person name="Scholes J."/>
        </authorList>
    </citation>
    <scope>NUCLEOTIDE SEQUENCE</scope>
</reference>
<proteinExistence type="inferred from homology"/>
<dbReference type="Pfam" id="PF14541">
    <property type="entry name" value="TAXi_C"/>
    <property type="match status" value="1"/>
</dbReference>
<dbReference type="InterPro" id="IPR033121">
    <property type="entry name" value="PEPTIDASE_A1"/>
</dbReference>
<organism evidence="6 7">
    <name type="scientific">Striga hermonthica</name>
    <name type="common">Purple witchweed</name>
    <name type="synonym">Buchnera hermonthica</name>
    <dbReference type="NCBI Taxonomy" id="68872"/>
    <lineage>
        <taxon>Eukaryota</taxon>
        <taxon>Viridiplantae</taxon>
        <taxon>Streptophyta</taxon>
        <taxon>Embryophyta</taxon>
        <taxon>Tracheophyta</taxon>
        <taxon>Spermatophyta</taxon>
        <taxon>Magnoliopsida</taxon>
        <taxon>eudicotyledons</taxon>
        <taxon>Gunneridae</taxon>
        <taxon>Pentapetalae</taxon>
        <taxon>asterids</taxon>
        <taxon>lamiids</taxon>
        <taxon>Lamiales</taxon>
        <taxon>Orobanchaceae</taxon>
        <taxon>Buchnereae</taxon>
        <taxon>Striga</taxon>
    </lineage>
</organism>
<dbReference type="Proteomes" id="UP001153555">
    <property type="component" value="Unassembled WGS sequence"/>
</dbReference>
<keyword evidence="3" id="KW-0378">Hydrolase</keyword>
<comment type="caution">
    <text evidence="6">The sequence shown here is derived from an EMBL/GenBank/DDBJ whole genome shotgun (WGS) entry which is preliminary data.</text>
</comment>
<dbReference type="PANTHER" id="PTHR13683">
    <property type="entry name" value="ASPARTYL PROTEASES"/>
    <property type="match status" value="1"/>
</dbReference>
<evidence type="ECO:0000313" key="7">
    <source>
        <dbReference type="Proteomes" id="UP001153555"/>
    </source>
</evidence>
<evidence type="ECO:0000256" key="1">
    <source>
        <dbReference type="ARBA" id="ARBA00007447"/>
    </source>
</evidence>
<dbReference type="Pfam" id="PF14543">
    <property type="entry name" value="TAXi_N"/>
    <property type="match status" value="1"/>
</dbReference>
<dbReference type="PANTHER" id="PTHR13683:SF276">
    <property type="entry name" value="OS04G0535200 PROTEIN"/>
    <property type="match status" value="1"/>
</dbReference>
<evidence type="ECO:0000256" key="4">
    <source>
        <dbReference type="SAM" id="SignalP"/>
    </source>
</evidence>
<protein>
    <submittedName>
        <fullName evidence="6">Protein ASPARTIC PROTEASE IN GUARD CELL 2</fullName>
    </submittedName>
</protein>
<dbReference type="GO" id="GO:0004190">
    <property type="term" value="F:aspartic-type endopeptidase activity"/>
    <property type="evidence" value="ECO:0007669"/>
    <property type="project" value="UniProtKB-KW"/>
</dbReference>
<dbReference type="InterPro" id="IPR021109">
    <property type="entry name" value="Peptidase_aspartic_dom_sf"/>
</dbReference>
<gene>
    <name evidence="6" type="ORF">SHERM_23019</name>
</gene>
<dbReference type="AlphaFoldDB" id="A0A9N7NBB3"/>
<evidence type="ECO:0000256" key="2">
    <source>
        <dbReference type="PIRSR" id="PIRSR601461-1"/>
    </source>
</evidence>
<sequence>MLTRRAFLLLLLLFLTVSTTAGTRIPLTHTNSPTTRRHLATEPRVPVTTIILHSLYYVTLGVGTPPQSQPLFIDTGSNLLWFECEPCPETNSDCFPTPSLNPIFDRTISTSLVPVPCVGSDDPKAMFCSYENSLCCNDAAGVCTYDYRYFDGSNTQGTIALENVTVGDSVVPGVPVGCAIAANNFTTPANGILGLGGGYLSLASQSSGTLGGAFSYCLSRNGWLEFGRSNFSTDAQWTPMLHNLKHPSYYYIGLIGLAVDGVRVDGIDEMIFKMTDEGDGGVIVDTGTTVTTLPAEAYNKLRDAFKKAMGNVSTQPGSDTCYQLEGTERIPNITLFFSDGPRTSSLTNKRPLYGLDIYACLAFAAMESNKGQSVIGNIVQQGTRITIDKENEYFGFGPDRCDDW</sequence>
<evidence type="ECO:0000259" key="5">
    <source>
        <dbReference type="PROSITE" id="PS51767"/>
    </source>
</evidence>
<dbReference type="SUPFAM" id="SSF50630">
    <property type="entry name" value="Acid proteases"/>
    <property type="match status" value="1"/>
</dbReference>
<comment type="similarity">
    <text evidence="1 3">Belongs to the peptidase A1 family.</text>
</comment>
<keyword evidence="3 6" id="KW-0645">Protease</keyword>
<feature type="chain" id="PRO_5040204035" evidence="4">
    <location>
        <begin position="23"/>
        <end position="404"/>
    </location>
</feature>
<dbReference type="EMBL" id="CACSLK010027751">
    <property type="protein sequence ID" value="CAA0827324.1"/>
    <property type="molecule type" value="Genomic_DNA"/>
</dbReference>
<feature type="active site" evidence="2">
    <location>
        <position position="74"/>
    </location>
</feature>
<keyword evidence="7" id="KW-1185">Reference proteome</keyword>
<dbReference type="PRINTS" id="PR00792">
    <property type="entry name" value="PEPSIN"/>
</dbReference>
<dbReference type="GO" id="GO:0006508">
    <property type="term" value="P:proteolysis"/>
    <property type="evidence" value="ECO:0007669"/>
    <property type="project" value="UniProtKB-KW"/>
</dbReference>
<dbReference type="InterPro" id="IPR001461">
    <property type="entry name" value="Aspartic_peptidase_A1"/>
</dbReference>
<feature type="signal peptide" evidence="4">
    <location>
        <begin position="1"/>
        <end position="22"/>
    </location>
</feature>
<dbReference type="InterPro" id="IPR032861">
    <property type="entry name" value="TAXi_N"/>
</dbReference>
<keyword evidence="4" id="KW-0732">Signal</keyword>
<evidence type="ECO:0000313" key="6">
    <source>
        <dbReference type="EMBL" id="CAA0827324.1"/>
    </source>
</evidence>
<dbReference type="InterPro" id="IPR001969">
    <property type="entry name" value="Aspartic_peptidase_AS"/>
</dbReference>
<feature type="active site" evidence="2">
    <location>
        <position position="285"/>
    </location>
</feature>
<accession>A0A9N7NBB3</accession>
<feature type="domain" description="Peptidase A1" evidence="5">
    <location>
        <begin position="56"/>
        <end position="397"/>
    </location>
</feature>
<dbReference type="OrthoDB" id="1722940at2759"/>
<evidence type="ECO:0000256" key="3">
    <source>
        <dbReference type="RuleBase" id="RU000454"/>
    </source>
</evidence>
<keyword evidence="3" id="KW-0064">Aspartyl protease</keyword>
<dbReference type="PROSITE" id="PS00141">
    <property type="entry name" value="ASP_PROTEASE"/>
    <property type="match status" value="1"/>
</dbReference>
<dbReference type="InterPro" id="IPR032799">
    <property type="entry name" value="TAXi_C"/>
</dbReference>
<dbReference type="PROSITE" id="PS51767">
    <property type="entry name" value="PEPTIDASE_A1"/>
    <property type="match status" value="1"/>
</dbReference>